<proteinExistence type="predicted"/>
<name>A0ABN6P7I6_9PROT</name>
<dbReference type="Gene3D" id="1.20.1270.180">
    <property type="match status" value="1"/>
</dbReference>
<dbReference type="Pfam" id="PF07007">
    <property type="entry name" value="LprI"/>
    <property type="match status" value="1"/>
</dbReference>
<accession>A0ABN6P7I6</accession>
<dbReference type="EMBL" id="AP025637">
    <property type="protein sequence ID" value="BDG73654.1"/>
    <property type="molecule type" value="Genomic_DNA"/>
</dbReference>
<evidence type="ECO:0000259" key="1">
    <source>
        <dbReference type="Pfam" id="PF07007"/>
    </source>
</evidence>
<dbReference type="InterPro" id="IPR009739">
    <property type="entry name" value="LprI-like_N"/>
</dbReference>
<reference evidence="2 3" key="1">
    <citation type="journal article" date="2016" name="Microbes Environ.">
        <title>Phylogenetically diverse aerobic anoxygenic phototrophic bacteria isolated from epilithic biofilms in Tama river, Japan.</title>
        <authorList>
            <person name="Hirose S."/>
            <person name="Matsuura K."/>
            <person name="Haruta S."/>
        </authorList>
    </citation>
    <scope>NUCLEOTIDE SEQUENCE [LARGE SCALE GENOMIC DNA]</scope>
    <source>
        <strain evidence="2 3">S08</strain>
    </source>
</reference>
<gene>
    <name evidence="2" type="ORF">Rmf_35830</name>
</gene>
<feature type="domain" description="Lysozyme inhibitor LprI-like N-terminal" evidence="1">
    <location>
        <begin position="125"/>
        <end position="203"/>
    </location>
</feature>
<dbReference type="Proteomes" id="UP000831327">
    <property type="component" value="Chromosome"/>
</dbReference>
<organism evidence="2 3">
    <name type="scientific">Roseomonas fluvialis</name>
    <dbReference type="NCBI Taxonomy" id="1750527"/>
    <lineage>
        <taxon>Bacteria</taxon>
        <taxon>Pseudomonadati</taxon>
        <taxon>Pseudomonadota</taxon>
        <taxon>Alphaproteobacteria</taxon>
        <taxon>Acetobacterales</taxon>
        <taxon>Roseomonadaceae</taxon>
        <taxon>Roseomonas</taxon>
    </lineage>
</organism>
<evidence type="ECO:0000313" key="2">
    <source>
        <dbReference type="EMBL" id="BDG73654.1"/>
    </source>
</evidence>
<keyword evidence="3" id="KW-1185">Reference proteome</keyword>
<evidence type="ECO:0000313" key="3">
    <source>
        <dbReference type="Proteomes" id="UP000831327"/>
    </source>
</evidence>
<protein>
    <recommendedName>
        <fullName evidence="1">Lysozyme inhibitor LprI-like N-terminal domain-containing protein</fullName>
    </recommendedName>
</protein>
<sequence>MNEALIVRAIGGRELAPEPRRGAGGIAAGAGRARAALRTASIAVAALMAPAAAALAQRTPDPARPHPAERAWVDACILAAQAHPPRAAFGRCAWRIAATCQGDPGEGLLIARLPTLPDRPQPPRTCMLVETAIWQQQLDRWQRELGLLSTGAAAEALRRAQRAFPPYRDVTCAAEEALSAPAEAEANRLSCRLEQTALRALELKRLRDEIMLAIAAASAEGP</sequence>